<sequence>MGRIPNNFSSPPHVVEGLVIPMMGRRTSRAQNNSHCRPSSCEDITINYPFRLKTALQNCGYPDNFSVLDCQNNQTILNSKSRTYHVQAIPYSNYTIHMSNPVLDRQNYSSCPIYSSIEYDLPTIYIEYIGNIDITFVNCLGHVNNPLYVENSLCGDKSTFSNSSGVHSYVKVGSIMVSDMEEHSTFDRVIMASADGPIKDNTSHS</sequence>
<evidence type="ECO:0000313" key="4">
    <source>
        <dbReference type="EMBL" id="KAL2556210.1"/>
    </source>
</evidence>
<keyword evidence="5" id="KW-1185">Reference proteome</keyword>
<reference evidence="5" key="1">
    <citation type="submission" date="2024-07" db="EMBL/GenBank/DDBJ databases">
        <title>Two chromosome-level genome assemblies of Korean endemic species Abeliophyllum distichum and Forsythia ovata (Oleaceae).</title>
        <authorList>
            <person name="Jang H."/>
        </authorList>
    </citation>
    <scope>NUCLEOTIDE SEQUENCE [LARGE SCALE GENOMIC DNA]</scope>
</reference>
<dbReference type="PANTHER" id="PTHR33138">
    <property type="entry name" value="OS01G0690200 PROTEIN"/>
    <property type="match status" value="1"/>
</dbReference>
<gene>
    <name evidence="4" type="ORF">Fot_00949</name>
</gene>
<dbReference type="InterPro" id="IPR025287">
    <property type="entry name" value="WAK_GUB"/>
</dbReference>
<evidence type="ECO:0000256" key="1">
    <source>
        <dbReference type="ARBA" id="ARBA00004167"/>
    </source>
</evidence>
<comment type="caution">
    <text evidence="4">The sequence shown here is derived from an EMBL/GenBank/DDBJ whole genome shotgun (WGS) entry which is preliminary data.</text>
</comment>
<dbReference type="Proteomes" id="UP001604277">
    <property type="component" value="Unassembled WGS sequence"/>
</dbReference>
<dbReference type="AlphaFoldDB" id="A0ABD1X3F9"/>
<proteinExistence type="predicted"/>
<dbReference type="Pfam" id="PF13947">
    <property type="entry name" value="GUB_WAK_bind"/>
    <property type="match status" value="1"/>
</dbReference>
<protein>
    <submittedName>
        <fullName evidence="4">Rust resistance kinase Lr10-like</fullName>
    </submittedName>
</protein>
<feature type="domain" description="Wall-associated receptor kinase galacturonan-binding" evidence="3">
    <location>
        <begin position="36"/>
        <end position="99"/>
    </location>
</feature>
<evidence type="ECO:0000256" key="2">
    <source>
        <dbReference type="ARBA" id="ARBA00022729"/>
    </source>
</evidence>
<dbReference type="EMBL" id="JBFOLJ010000001">
    <property type="protein sequence ID" value="KAL2556210.1"/>
    <property type="molecule type" value="Genomic_DNA"/>
</dbReference>
<organism evidence="4 5">
    <name type="scientific">Forsythia ovata</name>
    <dbReference type="NCBI Taxonomy" id="205694"/>
    <lineage>
        <taxon>Eukaryota</taxon>
        <taxon>Viridiplantae</taxon>
        <taxon>Streptophyta</taxon>
        <taxon>Embryophyta</taxon>
        <taxon>Tracheophyta</taxon>
        <taxon>Spermatophyta</taxon>
        <taxon>Magnoliopsida</taxon>
        <taxon>eudicotyledons</taxon>
        <taxon>Gunneridae</taxon>
        <taxon>Pentapetalae</taxon>
        <taxon>asterids</taxon>
        <taxon>lamiids</taxon>
        <taxon>Lamiales</taxon>
        <taxon>Oleaceae</taxon>
        <taxon>Forsythieae</taxon>
        <taxon>Forsythia</taxon>
    </lineage>
</organism>
<name>A0ABD1X3F9_9LAMI</name>
<evidence type="ECO:0000313" key="5">
    <source>
        <dbReference type="Proteomes" id="UP001604277"/>
    </source>
</evidence>
<keyword evidence="2" id="KW-0732">Signal</keyword>
<comment type="subcellular location">
    <subcellularLocation>
        <location evidence="1">Membrane</location>
        <topology evidence="1">Single-pass membrane protein</topology>
    </subcellularLocation>
</comment>
<accession>A0ABD1X3F9</accession>
<dbReference type="PANTHER" id="PTHR33138:SF28">
    <property type="entry name" value="LEAF RUST 10 DISEASE-RESISTANCE LOCUS RECEPTOR-LIKE PROTEIN KINASE-LIKE 2.1"/>
    <property type="match status" value="1"/>
</dbReference>
<dbReference type="GO" id="GO:0016020">
    <property type="term" value="C:membrane"/>
    <property type="evidence" value="ECO:0007669"/>
    <property type="project" value="UniProtKB-SubCell"/>
</dbReference>
<evidence type="ECO:0000259" key="3">
    <source>
        <dbReference type="Pfam" id="PF13947"/>
    </source>
</evidence>